<name>A0ABD7Q4L7_HAFAL</name>
<evidence type="ECO:0000256" key="1">
    <source>
        <dbReference type="ARBA" id="ARBA00023015"/>
    </source>
</evidence>
<dbReference type="PANTHER" id="PTHR47504:SF2">
    <property type="entry name" value="REGULATORY PROTEIN SOXS"/>
    <property type="match status" value="1"/>
</dbReference>
<comment type="caution">
    <text evidence="5">The sequence shown here is derived from an EMBL/GenBank/DDBJ whole genome shotgun (WGS) entry which is preliminary data.</text>
</comment>
<accession>A0ABD7Q4L7</accession>
<evidence type="ECO:0000313" key="5">
    <source>
        <dbReference type="EMBL" id="TBL67561.1"/>
    </source>
</evidence>
<dbReference type="AlphaFoldDB" id="A0ABD7Q4L7"/>
<keyword evidence="1" id="KW-0805">Transcription regulation</keyword>
<feature type="domain" description="HTH araC/xylS-type" evidence="4">
    <location>
        <begin position="9"/>
        <end position="107"/>
    </location>
</feature>
<keyword evidence="3" id="KW-0804">Transcription</keyword>
<dbReference type="Gene3D" id="1.10.10.60">
    <property type="entry name" value="Homeodomain-like"/>
    <property type="match status" value="2"/>
</dbReference>
<dbReference type="PRINTS" id="PR00032">
    <property type="entry name" value="HTHARAC"/>
</dbReference>
<evidence type="ECO:0000256" key="3">
    <source>
        <dbReference type="ARBA" id="ARBA00023163"/>
    </source>
</evidence>
<reference evidence="5 6" key="1">
    <citation type="submission" date="2019-02" db="EMBL/GenBank/DDBJ databases">
        <title>Comparative genomic analysis of the Hafnia genus genomes.</title>
        <authorList>
            <person name="Zhiqiu Y."/>
            <person name="Chao Y."/>
            <person name="Yuhui D."/>
            <person name="Di H."/>
            <person name="Bin L."/>
        </authorList>
    </citation>
    <scope>NUCLEOTIDE SEQUENCE [LARGE SCALE GENOMIC DNA]</scope>
    <source>
        <strain evidence="5 6">PCM_1210</strain>
    </source>
</reference>
<dbReference type="InterPro" id="IPR050959">
    <property type="entry name" value="MarA-like"/>
</dbReference>
<organism evidence="5 6">
    <name type="scientific">Hafnia alvei</name>
    <dbReference type="NCBI Taxonomy" id="569"/>
    <lineage>
        <taxon>Bacteria</taxon>
        <taxon>Pseudomonadati</taxon>
        <taxon>Pseudomonadota</taxon>
        <taxon>Gammaproteobacteria</taxon>
        <taxon>Enterobacterales</taxon>
        <taxon>Hafniaceae</taxon>
        <taxon>Hafnia</taxon>
    </lineage>
</organism>
<dbReference type="Pfam" id="PF12833">
    <property type="entry name" value="HTH_18"/>
    <property type="match status" value="1"/>
</dbReference>
<dbReference type="RefSeq" id="WP_040044290.1">
    <property type="nucleotide sequence ID" value="NZ_CP015379.1"/>
</dbReference>
<dbReference type="InterPro" id="IPR009057">
    <property type="entry name" value="Homeodomain-like_sf"/>
</dbReference>
<dbReference type="SMART" id="SM00342">
    <property type="entry name" value="HTH_ARAC"/>
    <property type="match status" value="1"/>
</dbReference>
<evidence type="ECO:0000259" key="4">
    <source>
        <dbReference type="PROSITE" id="PS01124"/>
    </source>
</evidence>
<dbReference type="InterPro" id="IPR020449">
    <property type="entry name" value="Tscrpt_reg_AraC-type_HTH"/>
</dbReference>
<protein>
    <submittedName>
        <fullName evidence="5">Helix-turn-helix domain-containing protein</fullName>
    </submittedName>
</protein>
<dbReference type="InterPro" id="IPR018060">
    <property type="entry name" value="HTH_AraC"/>
</dbReference>
<dbReference type="EMBL" id="SITJ01000068">
    <property type="protein sequence ID" value="TBL67561.1"/>
    <property type="molecule type" value="Genomic_DNA"/>
</dbReference>
<keyword evidence="2" id="KW-0238">DNA-binding</keyword>
<proteinExistence type="predicted"/>
<dbReference type="PROSITE" id="PS01124">
    <property type="entry name" value="HTH_ARAC_FAMILY_2"/>
    <property type="match status" value="1"/>
</dbReference>
<gene>
    <name evidence="5" type="ORF">EYY96_11090</name>
</gene>
<dbReference type="SUPFAM" id="SSF46689">
    <property type="entry name" value="Homeodomain-like"/>
    <property type="match status" value="2"/>
</dbReference>
<evidence type="ECO:0000256" key="2">
    <source>
        <dbReference type="ARBA" id="ARBA00023125"/>
    </source>
</evidence>
<evidence type="ECO:0000313" key="6">
    <source>
        <dbReference type="Proteomes" id="UP000291600"/>
    </source>
</evidence>
<dbReference type="Proteomes" id="UP000291600">
    <property type="component" value="Unassembled WGS sequence"/>
</dbReference>
<dbReference type="GO" id="GO:0003677">
    <property type="term" value="F:DNA binding"/>
    <property type="evidence" value="ECO:0007669"/>
    <property type="project" value="UniProtKB-KW"/>
</dbReference>
<sequence>MHSKNELIVGILHWIDENIEKRLKIKDVARKSGYSSRYFQRLFLENTGKTIAAHVREKKIELAAMDLEDANNTICDIAIKYGYDSQQTFNRAFIRRFHITPGKWRKNLTINKP</sequence>
<dbReference type="PANTHER" id="PTHR47504">
    <property type="entry name" value="RIGHT ORIGIN-BINDING PROTEIN"/>
    <property type="match status" value="1"/>
</dbReference>